<keyword evidence="2 3" id="KW-0808">Transferase</keyword>
<dbReference type="InterPro" id="IPR051199">
    <property type="entry name" value="LPS_LOS_Heptosyltrfase"/>
</dbReference>
<dbReference type="Gene3D" id="3.40.50.2000">
    <property type="entry name" value="Glycogen Phosphorylase B"/>
    <property type="match status" value="2"/>
</dbReference>
<dbReference type="Pfam" id="PF01075">
    <property type="entry name" value="Glyco_transf_9"/>
    <property type="match status" value="1"/>
</dbReference>
<dbReference type="GO" id="GO:0005829">
    <property type="term" value="C:cytosol"/>
    <property type="evidence" value="ECO:0007669"/>
    <property type="project" value="TreeGrafter"/>
</dbReference>
<keyword evidence="1" id="KW-0328">Glycosyltransferase</keyword>
<evidence type="ECO:0000256" key="2">
    <source>
        <dbReference type="ARBA" id="ARBA00022679"/>
    </source>
</evidence>
<accession>A0A6I4I113</accession>
<dbReference type="KEGG" id="mgik:GO620_003215"/>
<sequence>MFDWSGVKNILVIRPDNMGDLIMSGPALRQLKQRLNARVTVLTSSMAKAIADFMPEIDDVIIFDVPWVKTEKETGADDLAALVAELKERNFDAAVMFTVYSQNPLPSAMIAYHAGIKRVLGYCRENPYGLISDWVPEEEPYQLIRHQVARDLHLVSHVCERIDDTNLALEVDDLLWPEIETKLSAIGLNTGRPWLMLHASVSESKRRLPEDIWIGTGKRLTSLGYQLLLTGTQSEKALTSRLASGIGENCFNGAGLFPISQLITLIDHAPVLLSVNTGVVHIAAAVSTPVVVLYAQTNPQHTPWQSPYTVIEFPVDPALKSRNKVIRYVDNTVYAQPAKMPSAAEIADAVTQLLKLPAEADQLSHGTPSENRDAEAN</sequence>
<keyword evidence="4" id="KW-1185">Reference proteome</keyword>
<dbReference type="GO" id="GO:0009244">
    <property type="term" value="P:lipopolysaccharide core region biosynthetic process"/>
    <property type="evidence" value="ECO:0007669"/>
    <property type="project" value="TreeGrafter"/>
</dbReference>
<dbReference type="PANTHER" id="PTHR30160">
    <property type="entry name" value="TETRAACYLDISACCHARIDE 4'-KINASE-RELATED"/>
    <property type="match status" value="1"/>
</dbReference>
<dbReference type="Proteomes" id="UP000429232">
    <property type="component" value="Chromosome"/>
</dbReference>
<dbReference type="CDD" id="cd03789">
    <property type="entry name" value="GT9_LPS_heptosyltransferase"/>
    <property type="match status" value="1"/>
</dbReference>
<reference evidence="3 4" key="1">
    <citation type="submission" date="2020-12" db="EMBL/GenBank/DDBJ databases">
        <title>HMF7856_wgs.fasta genome submission.</title>
        <authorList>
            <person name="Kang H."/>
            <person name="Kim H."/>
            <person name="Joh K."/>
        </authorList>
    </citation>
    <scope>NUCLEOTIDE SEQUENCE [LARGE SCALE GENOMIC DNA]</scope>
    <source>
        <strain evidence="3 4">HMF7856</strain>
    </source>
</reference>
<dbReference type="SUPFAM" id="SSF53756">
    <property type="entry name" value="UDP-Glycosyltransferase/glycogen phosphorylase"/>
    <property type="match status" value="1"/>
</dbReference>
<proteinExistence type="predicted"/>
<gene>
    <name evidence="3" type="ORF">GO620_003215</name>
</gene>
<protein>
    <submittedName>
        <fullName evidence="3">Glycosyltransferase family 9 protein</fullName>
    </submittedName>
</protein>
<dbReference type="GO" id="GO:0008713">
    <property type="term" value="F:ADP-heptose-lipopolysaccharide heptosyltransferase activity"/>
    <property type="evidence" value="ECO:0007669"/>
    <property type="project" value="TreeGrafter"/>
</dbReference>
<evidence type="ECO:0000313" key="4">
    <source>
        <dbReference type="Proteomes" id="UP000429232"/>
    </source>
</evidence>
<organism evidence="3 4">
    <name type="scientific">Mucilaginibacter ginkgonis</name>
    <dbReference type="NCBI Taxonomy" id="2682091"/>
    <lineage>
        <taxon>Bacteria</taxon>
        <taxon>Pseudomonadati</taxon>
        <taxon>Bacteroidota</taxon>
        <taxon>Sphingobacteriia</taxon>
        <taxon>Sphingobacteriales</taxon>
        <taxon>Sphingobacteriaceae</taxon>
        <taxon>Mucilaginibacter</taxon>
    </lineage>
</organism>
<dbReference type="AlphaFoldDB" id="A0A6I4I113"/>
<dbReference type="EMBL" id="CP066775">
    <property type="protein sequence ID" value="QQL50480.1"/>
    <property type="molecule type" value="Genomic_DNA"/>
</dbReference>
<dbReference type="RefSeq" id="WP_157526302.1">
    <property type="nucleotide sequence ID" value="NZ_CP066775.1"/>
</dbReference>
<dbReference type="InterPro" id="IPR002201">
    <property type="entry name" value="Glyco_trans_9"/>
</dbReference>
<name>A0A6I4I113_9SPHI</name>
<evidence type="ECO:0000256" key="1">
    <source>
        <dbReference type="ARBA" id="ARBA00022676"/>
    </source>
</evidence>
<evidence type="ECO:0000313" key="3">
    <source>
        <dbReference type="EMBL" id="QQL50480.1"/>
    </source>
</evidence>